<keyword evidence="3 6" id="KW-0812">Transmembrane</keyword>
<keyword evidence="9" id="KW-1185">Reference proteome</keyword>
<evidence type="ECO:0000313" key="8">
    <source>
        <dbReference type="EMBL" id="BCS82346.1"/>
    </source>
</evidence>
<feature type="transmembrane region" description="Helical" evidence="6">
    <location>
        <begin position="201"/>
        <end position="218"/>
    </location>
</feature>
<organism evidence="8 9">
    <name type="scientific">Caldicellulosiruptor diazotrophicus</name>
    <dbReference type="NCBI Taxonomy" id="2806205"/>
    <lineage>
        <taxon>Bacteria</taxon>
        <taxon>Bacillati</taxon>
        <taxon>Bacillota</taxon>
        <taxon>Bacillota incertae sedis</taxon>
        <taxon>Caldicellulosiruptorales</taxon>
        <taxon>Caldicellulosiruptoraceae</taxon>
        <taxon>Caldicellulosiruptor</taxon>
    </lineage>
</organism>
<evidence type="ECO:0000256" key="6">
    <source>
        <dbReference type="PIRNR" id="PIRNR018968"/>
    </source>
</evidence>
<feature type="transmembrane region" description="Helical" evidence="6">
    <location>
        <begin position="529"/>
        <end position="554"/>
    </location>
</feature>
<name>A0ABM7NQA8_9FIRM</name>
<dbReference type="PIRSF" id="PIRSF018968">
    <property type="entry name" value="ABC_permease_BceB"/>
    <property type="match status" value="1"/>
</dbReference>
<accession>A0ABM7NQA8</accession>
<comment type="subcellular location">
    <subcellularLocation>
        <location evidence="1 6">Cell membrane</location>
        <topology evidence="1 6">Multi-pass membrane protein</topology>
    </subcellularLocation>
</comment>
<dbReference type="PANTHER" id="PTHR46795:SF3">
    <property type="entry name" value="ABC TRANSPORTER PERMEASE"/>
    <property type="match status" value="1"/>
</dbReference>
<dbReference type="EMBL" id="AP024480">
    <property type="protein sequence ID" value="BCS82346.1"/>
    <property type="molecule type" value="Genomic_DNA"/>
</dbReference>
<feature type="transmembrane region" description="Helical" evidence="6">
    <location>
        <begin position="156"/>
        <end position="180"/>
    </location>
</feature>
<sequence>MLKSFYIKFAANNIKRNTQAYIPYILTCIGAVMMFYNMCFLANTEDIGHLSDSQALRSILRFGAGVIGIFSVIFIFYVNSFLIKRRKKELGLFNIFGMEKRHIARIMFFETVIIGLICIASGILSGIILSKLMTLLLFKIVSFKVVFGFEISPSPILVTTLLFSGIFILNLIYNIFSVHLSKPIELLKASNVGEKEPKTKWLLTIIGIVCLGIGYYIALTTEKPLAAMNIFFVAVILVMIATYCLFTAGSIAFLKTLRKNKNYYYKPHHFIWISNMIYRMKQNAVGLANICILSTAVIVVLSTTISLYIGVEDILKTRYPQEIIITSDNINLENVKKVDNTIMQQLKKFNIVSKNMVKYKYLELALIQDKTHFRIKKQNFFDKNSATAFVVPLEDYNNIEKKVIKLSDNEVLLYTSNVNISENIINFNGFKLSIKKRLTSNSLTNSLTPAISCFWIIVKDIETMKKIFCSLNSNKNDMVQFSYYYGFDFDGNNDNLMDICTALKNSLNKIVNNATIEVREMAREGFYSIYGGLLFIGLFLGLLFIMATVLIIYYKQIEEGFDDRHRYEILQKVGMTHQEIKKSIQSQILATFFLPLFSAIVHIAFAFKIIVKMLQVFNLTNIPLYALCTSAVILVFAIFYTGVYALTAKTYYKIVS</sequence>
<comment type="similarity">
    <text evidence="6">Belongs to the ABC-4 integral membrane protein family.</text>
</comment>
<dbReference type="Proteomes" id="UP000663623">
    <property type="component" value="Chromosome"/>
</dbReference>
<dbReference type="InterPro" id="IPR052536">
    <property type="entry name" value="ABC-4_Integral_Memb_Prot"/>
</dbReference>
<keyword evidence="4 6" id="KW-1133">Transmembrane helix</keyword>
<dbReference type="InterPro" id="IPR003838">
    <property type="entry name" value="ABC3_permease_C"/>
</dbReference>
<feature type="transmembrane region" description="Helical" evidence="6">
    <location>
        <begin position="588"/>
        <end position="610"/>
    </location>
</feature>
<keyword evidence="2 6" id="KW-1003">Cell membrane</keyword>
<dbReference type="InterPro" id="IPR027022">
    <property type="entry name" value="ABC_permease_BceB-typ"/>
</dbReference>
<dbReference type="Pfam" id="PF02687">
    <property type="entry name" value="FtsX"/>
    <property type="match status" value="1"/>
</dbReference>
<feature type="transmembrane region" description="Helical" evidence="6">
    <location>
        <begin position="622"/>
        <end position="646"/>
    </location>
</feature>
<feature type="transmembrane region" description="Helical" evidence="6">
    <location>
        <begin position="284"/>
        <end position="311"/>
    </location>
</feature>
<evidence type="ECO:0000256" key="3">
    <source>
        <dbReference type="ARBA" id="ARBA00022692"/>
    </source>
</evidence>
<keyword evidence="6" id="KW-0813">Transport</keyword>
<feature type="domain" description="ABC3 transporter permease C-terminal" evidence="7">
    <location>
        <begin position="64"/>
        <end position="174"/>
    </location>
</feature>
<feature type="transmembrane region" description="Helical" evidence="6">
    <location>
        <begin position="21"/>
        <end position="38"/>
    </location>
</feature>
<feature type="transmembrane region" description="Helical" evidence="6">
    <location>
        <begin position="103"/>
        <end position="129"/>
    </location>
</feature>
<keyword evidence="5 6" id="KW-0472">Membrane</keyword>
<reference evidence="8 9" key="1">
    <citation type="submission" date="2021-02" db="EMBL/GenBank/DDBJ databases">
        <title>Nitrogen-fixing ability and nitrogen fixation related genes of thermophilic fermentative bacteria in the genus Caldicellulosiruptor.</title>
        <authorList>
            <person name="Chen Y."/>
            <person name="Nishihara A."/>
            <person name="Haruta S."/>
        </authorList>
    </citation>
    <scope>NUCLEOTIDE SEQUENCE [LARGE SCALE GENOMIC DNA]</scope>
    <source>
        <strain evidence="8 9">YA01</strain>
    </source>
</reference>
<protein>
    <submittedName>
        <fullName evidence="8">ABC transporter permease</fullName>
    </submittedName>
</protein>
<evidence type="ECO:0000313" key="9">
    <source>
        <dbReference type="Proteomes" id="UP000663623"/>
    </source>
</evidence>
<evidence type="ECO:0000256" key="4">
    <source>
        <dbReference type="ARBA" id="ARBA00022989"/>
    </source>
</evidence>
<proteinExistence type="inferred from homology"/>
<evidence type="ECO:0000256" key="1">
    <source>
        <dbReference type="ARBA" id="ARBA00004651"/>
    </source>
</evidence>
<evidence type="ECO:0000256" key="5">
    <source>
        <dbReference type="ARBA" id="ARBA00023136"/>
    </source>
</evidence>
<evidence type="ECO:0000256" key="2">
    <source>
        <dbReference type="ARBA" id="ARBA00022475"/>
    </source>
</evidence>
<feature type="transmembrane region" description="Helical" evidence="6">
    <location>
        <begin position="230"/>
        <end position="254"/>
    </location>
</feature>
<evidence type="ECO:0000259" key="7">
    <source>
        <dbReference type="Pfam" id="PF02687"/>
    </source>
</evidence>
<dbReference type="RefSeq" id="WP_207179879.1">
    <property type="nucleotide sequence ID" value="NZ_AP024480.1"/>
</dbReference>
<gene>
    <name evidence="8" type="ORF">CaldiYA01_23060</name>
</gene>
<dbReference type="PANTHER" id="PTHR46795">
    <property type="entry name" value="ABC TRANSPORTER PERMEASE-RELATED-RELATED"/>
    <property type="match status" value="1"/>
</dbReference>
<feature type="transmembrane region" description="Helical" evidence="6">
    <location>
        <begin position="58"/>
        <end position="82"/>
    </location>
</feature>